<feature type="coiled-coil region" evidence="1">
    <location>
        <begin position="70"/>
        <end position="104"/>
    </location>
</feature>
<accession>A0A316VBS5</accession>
<evidence type="ECO:0000313" key="5">
    <source>
        <dbReference type="EMBL" id="PWN35079.1"/>
    </source>
</evidence>
<evidence type="ECO:0000313" key="6">
    <source>
        <dbReference type="Proteomes" id="UP000245771"/>
    </source>
</evidence>
<dbReference type="EMBL" id="KZ819603">
    <property type="protein sequence ID" value="PWN35079.1"/>
    <property type="molecule type" value="Genomic_DNA"/>
</dbReference>
<evidence type="ECO:0000256" key="1">
    <source>
        <dbReference type="SAM" id="Coils"/>
    </source>
</evidence>
<keyword evidence="6" id="KW-1185">Reference proteome</keyword>
<evidence type="ECO:0000259" key="4">
    <source>
        <dbReference type="Pfam" id="PF22766"/>
    </source>
</evidence>
<dbReference type="Pfam" id="PF22766">
    <property type="entry name" value="ZW10_C2"/>
    <property type="match status" value="1"/>
</dbReference>
<name>A0A316VBS5_9BASI</name>
<dbReference type="Gene3D" id="1.10.357.150">
    <property type="match status" value="1"/>
</dbReference>
<gene>
    <name evidence="5" type="ORF">FA14DRAFT_37339</name>
</gene>
<keyword evidence="1" id="KW-0175">Coiled coil</keyword>
<sequence>MEVRDSDEKLKKLLEGLIIDVEGAQTQNKDPNAPPALPLIDQLRLLSAHIDSYRKTIAETVTKAESIAQIEKHERSGSKIQSRLEEIESKIKRLSEDKRSTTDGTEVDILQLNVSRSVAEYVKSKQDHENRRHTTILATALREAVAAVEELEVRVQAGEFDPKGLREEIAKAQKQCARLGIQSGKQDMESDVQFGWLGTGPSAPPAIQQLGQRLNLLIKQVEQIIHESWHDCLRIGVSENEGQASVTVARQSNVEVGGQQTQLSLDNLLALLQDRAELIPLLNKFSNDLLRNIITPLLAIPQSATTSHWQDVSSSGSWQAALRSGEAKQESALQAISALLVYMNEHLFKVADKVGSLGKLQFEFSRIVVPATVPLVIKYLKGLLPKSLQKPIKQETLGSLSAVSEIAVTVHASLKDNKYLIGGLEEEGEELLDFAHNTGRYFLRHLATISRSQARDMLLKEMNGGWEGVKVEMEVEVTEPPQPIAKVQPEQVRVSTTNEEAEDEDWSAWDDAGAQGESHLSVANVKKAAGLDVRPTRVASGLSQRSASPASITSNRARQKKSALGGVRVVKPQDQLGSGPFPDENLDESSWGFDEGEQSHATQSSSSKIPNSAHASMSVPDDEEDAWFQEEPAEQSIASAAHTSTSANNSSVSAPPPLDDEDDGDAWFQEEPAEQSNISAVRAPASANNSIISAPQPLADEDDGDEWLQGKAAEQSNVSAVHTSTSTSNSNISAPPPLDGEEEGDAWFQEEPAEQSITSAAHTSTSINHSNLSAPPPLNGEDDGDAWFQEEPAEQSNISAVHASTSANDSSVSAPQLSADEDDGDAWFQEEPAEQSNVSAAHTSTSANNSNIAAPPPLHGEDDGDAWFQEEPAEQSIASAAQTSASANHSNISAPPPLADEDDGDAWVQSEPVVKKATPVETISQSSSLSSPAIIDHHDLDDEDIDEDAWGLTEEEKAKRASIRASRGGPDLASAFKAFAEKEKAATSKERTAPLIDLTEEDEPDNSVIVKEDTQEPLNESTFDAISTPLSHVNEPSIQKETCIISQRSIAFVKLASSMLDDIIAIEEENDDTALGLDNKYLADALDDILDLHRALMPVGHAETLNNVPTLAAQFVNDCTYIAKELVKLDERWQGTANTKNSGALSLAKHAELTVLLGQRSFDAQILVQQRILAECLADTHGFAATYDEPRFQACMRSIRQVIVVLQQLHSAWKPVLTTSSHQAAMGRLIDSVLQRVLRDVIALEDISEVEGEKLSALVKALAELEDIFRTEKHKQEEQPNSDVAIHVPSWFKASYLSDILTGSLVDIEFLYFEAGALVDYTREELISLIRALFSDTSKRSRLIERIQSS</sequence>
<dbReference type="GeneID" id="37024034"/>
<feature type="compositionally biased region" description="Acidic residues" evidence="2">
    <location>
        <begin position="620"/>
        <end position="633"/>
    </location>
</feature>
<reference evidence="5 6" key="1">
    <citation type="journal article" date="2018" name="Mol. Biol. Evol.">
        <title>Broad Genomic Sampling Reveals a Smut Pathogenic Ancestry of the Fungal Clade Ustilaginomycotina.</title>
        <authorList>
            <person name="Kijpornyongpan T."/>
            <person name="Mondo S.J."/>
            <person name="Barry K."/>
            <person name="Sandor L."/>
            <person name="Lee J."/>
            <person name="Lipzen A."/>
            <person name="Pangilinan J."/>
            <person name="LaButti K."/>
            <person name="Hainaut M."/>
            <person name="Henrissat B."/>
            <person name="Grigoriev I.V."/>
            <person name="Spatafora J.W."/>
            <person name="Aime M.C."/>
        </authorList>
    </citation>
    <scope>NUCLEOTIDE SEQUENCE [LARGE SCALE GENOMIC DNA]</scope>
    <source>
        <strain evidence="5 6">MCA 3882</strain>
    </source>
</reference>
<feature type="domain" description="Centromere/kinetochore protein zw10 C-terminal" evidence="3">
    <location>
        <begin position="1041"/>
        <end position="1175"/>
    </location>
</feature>
<evidence type="ECO:0000259" key="3">
    <source>
        <dbReference type="Pfam" id="PF20666"/>
    </source>
</evidence>
<feature type="compositionally biased region" description="Polar residues" evidence="2">
    <location>
        <begin position="794"/>
        <end position="816"/>
    </location>
</feature>
<dbReference type="PANTHER" id="PTHR12205">
    <property type="entry name" value="CENTROMERE/KINETOCHORE PROTEIN ZW10"/>
    <property type="match status" value="1"/>
</dbReference>
<dbReference type="Pfam" id="PF20666">
    <property type="entry name" value="ZW10_C"/>
    <property type="match status" value="1"/>
</dbReference>
<dbReference type="InterPro" id="IPR048343">
    <property type="entry name" value="ZW10_C"/>
</dbReference>
<feature type="compositionally biased region" description="Low complexity" evidence="2">
    <location>
        <begin position="636"/>
        <end position="653"/>
    </location>
</feature>
<feature type="compositionally biased region" description="Low complexity" evidence="2">
    <location>
        <begin position="756"/>
        <end position="770"/>
    </location>
</feature>
<feature type="compositionally biased region" description="Low complexity" evidence="2">
    <location>
        <begin position="836"/>
        <end position="853"/>
    </location>
</feature>
<feature type="compositionally biased region" description="Polar residues" evidence="2">
    <location>
        <begin position="599"/>
        <end position="615"/>
    </location>
</feature>
<dbReference type="InterPro" id="IPR046362">
    <property type="entry name" value="Zw10/DSL1_C_sf"/>
</dbReference>
<dbReference type="InterPro" id="IPR055148">
    <property type="entry name" value="ZW10_C_2"/>
</dbReference>
<feature type="compositionally biased region" description="Low complexity" evidence="2">
    <location>
        <begin position="876"/>
        <end position="890"/>
    </location>
</feature>
<dbReference type="Proteomes" id="UP000245771">
    <property type="component" value="Unassembled WGS sequence"/>
</dbReference>
<dbReference type="OrthoDB" id="534815at2759"/>
<proteinExistence type="predicted"/>
<dbReference type="RefSeq" id="XP_025355381.1">
    <property type="nucleotide sequence ID" value="XM_025502253.1"/>
</dbReference>
<feature type="domain" description="ZW10 C-terminal helical" evidence="4">
    <location>
        <begin position="1197"/>
        <end position="1347"/>
    </location>
</feature>
<evidence type="ECO:0008006" key="7">
    <source>
        <dbReference type="Google" id="ProtNLM"/>
    </source>
</evidence>
<feature type="compositionally biased region" description="Polar residues" evidence="2">
    <location>
        <begin position="541"/>
        <end position="556"/>
    </location>
</feature>
<organism evidence="5 6">
    <name type="scientific">Meira miltonrushii</name>
    <dbReference type="NCBI Taxonomy" id="1280837"/>
    <lineage>
        <taxon>Eukaryota</taxon>
        <taxon>Fungi</taxon>
        <taxon>Dikarya</taxon>
        <taxon>Basidiomycota</taxon>
        <taxon>Ustilaginomycotina</taxon>
        <taxon>Exobasidiomycetes</taxon>
        <taxon>Exobasidiales</taxon>
        <taxon>Brachybasidiaceae</taxon>
        <taxon>Meira</taxon>
    </lineage>
</organism>
<feature type="region of interest" description="Disordered" evidence="2">
    <location>
        <begin position="488"/>
        <end position="507"/>
    </location>
</feature>
<dbReference type="PANTHER" id="PTHR12205:SF0">
    <property type="entry name" value="CENTROMERE_KINETOCHORE PROTEIN ZW10 HOMOLOG"/>
    <property type="match status" value="1"/>
</dbReference>
<dbReference type="GO" id="GO:0006888">
    <property type="term" value="P:endoplasmic reticulum to Golgi vesicle-mediated transport"/>
    <property type="evidence" value="ECO:0007669"/>
    <property type="project" value="TreeGrafter"/>
</dbReference>
<dbReference type="GO" id="GO:1990423">
    <property type="term" value="C:RZZ complex"/>
    <property type="evidence" value="ECO:0007669"/>
    <property type="project" value="TreeGrafter"/>
</dbReference>
<evidence type="ECO:0000256" key="2">
    <source>
        <dbReference type="SAM" id="MobiDB-lite"/>
    </source>
</evidence>
<dbReference type="GO" id="GO:0005737">
    <property type="term" value="C:cytoplasm"/>
    <property type="evidence" value="ECO:0007669"/>
    <property type="project" value="GOC"/>
</dbReference>
<dbReference type="STRING" id="1280837.A0A316VBS5"/>
<feature type="region of interest" description="Disordered" evidence="2">
    <location>
        <begin position="536"/>
        <end position="904"/>
    </location>
</feature>
<feature type="compositionally biased region" description="Low complexity" evidence="2">
    <location>
        <begin position="683"/>
        <end position="695"/>
    </location>
</feature>
<dbReference type="InParanoid" id="A0A316VBS5"/>
<protein>
    <recommendedName>
        <fullName evidence="7">Retrograde transport protein Dsl1 C-terminal domain-containing protein</fullName>
    </recommendedName>
</protein>
<dbReference type="GO" id="GO:0007094">
    <property type="term" value="P:mitotic spindle assembly checkpoint signaling"/>
    <property type="evidence" value="ECO:0007669"/>
    <property type="project" value="TreeGrafter"/>
</dbReference>
<feature type="compositionally biased region" description="Low complexity" evidence="2">
    <location>
        <begin position="716"/>
        <end position="733"/>
    </location>
</feature>